<evidence type="ECO:0000256" key="1">
    <source>
        <dbReference type="SAM" id="MobiDB-lite"/>
    </source>
</evidence>
<feature type="compositionally biased region" description="Pro residues" evidence="1">
    <location>
        <begin position="46"/>
        <end position="62"/>
    </location>
</feature>
<protein>
    <submittedName>
        <fullName evidence="2">Uncharacterized protein</fullName>
    </submittedName>
</protein>
<dbReference type="AlphaFoldDB" id="A0A067Q2W1"/>
<proteinExistence type="predicted"/>
<keyword evidence="3" id="KW-1185">Reference proteome</keyword>
<name>A0A067Q2W1_9AGAM</name>
<sequence length="100" mass="11005">MESIGGPNIVKELEGPSFHRLENVFTMAMGLSLLFSVLKIWSEPTVTPPPLPPSPFPNPPQDEPNQHSFHSLRPSPILHLLSPNSHNHTYPSPSTPPSPK</sequence>
<dbReference type="InParanoid" id="A0A067Q2W1"/>
<feature type="region of interest" description="Disordered" evidence="1">
    <location>
        <begin position="46"/>
        <end position="100"/>
    </location>
</feature>
<evidence type="ECO:0000313" key="2">
    <source>
        <dbReference type="EMBL" id="KDQ60470.1"/>
    </source>
</evidence>
<evidence type="ECO:0000313" key="3">
    <source>
        <dbReference type="Proteomes" id="UP000027265"/>
    </source>
</evidence>
<organism evidence="2 3">
    <name type="scientific">Jaapia argillacea MUCL 33604</name>
    <dbReference type="NCBI Taxonomy" id="933084"/>
    <lineage>
        <taxon>Eukaryota</taxon>
        <taxon>Fungi</taxon>
        <taxon>Dikarya</taxon>
        <taxon>Basidiomycota</taxon>
        <taxon>Agaricomycotina</taxon>
        <taxon>Agaricomycetes</taxon>
        <taxon>Agaricomycetidae</taxon>
        <taxon>Jaapiales</taxon>
        <taxon>Jaapiaceae</taxon>
        <taxon>Jaapia</taxon>
    </lineage>
</organism>
<dbReference type="Proteomes" id="UP000027265">
    <property type="component" value="Unassembled WGS sequence"/>
</dbReference>
<reference evidence="3" key="1">
    <citation type="journal article" date="2014" name="Proc. Natl. Acad. Sci. U.S.A.">
        <title>Extensive sampling of basidiomycete genomes demonstrates inadequacy of the white-rot/brown-rot paradigm for wood decay fungi.</title>
        <authorList>
            <person name="Riley R."/>
            <person name="Salamov A.A."/>
            <person name="Brown D.W."/>
            <person name="Nagy L.G."/>
            <person name="Floudas D."/>
            <person name="Held B.W."/>
            <person name="Levasseur A."/>
            <person name="Lombard V."/>
            <person name="Morin E."/>
            <person name="Otillar R."/>
            <person name="Lindquist E.A."/>
            <person name="Sun H."/>
            <person name="LaButti K.M."/>
            <person name="Schmutz J."/>
            <person name="Jabbour D."/>
            <person name="Luo H."/>
            <person name="Baker S.E."/>
            <person name="Pisabarro A.G."/>
            <person name="Walton J.D."/>
            <person name="Blanchette R.A."/>
            <person name="Henrissat B."/>
            <person name="Martin F."/>
            <person name="Cullen D."/>
            <person name="Hibbett D.S."/>
            <person name="Grigoriev I.V."/>
        </authorList>
    </citation>
    <scope>NUCLEOTIDE SEQUENCE [LARGE SCALE GENOMIC DNA]</scope>
    <source>
        <strain evidence="3">MUCL 33604</strain>
    </source>
</reference>
<gene>
    <name evidence="2" type="ORF">JAAARDRAFT_607530</name>
</gene>
<dbReference type="EMBL" id="KL197714">
    <property type="protein sequence ID" value="KDQ60470.1"/>
    <property type="molecule type" value="Genomic_DNA"/>
</dbReference>
<dbReference type="HOGENOM" id="CLU_2306555_0_0_1"/>
<accession>A0A067Q2W1</accession>